<dbReference type="AlphaFoldDB" id="A0A6M4JJJ9"/>
<accession>A0A6M4JJJ9</accession>
<protein>
    <submittedName>
        <fullName evidence="1">Uncharacterized protein</fullName>
    </submittedName>
</protein>
<name>A0A6M4JJJ9_BACSU</name>
<organism evidence="1">
    <name type="scientific">Bacillus subtilis (strain 168)</name>
    <dbReference type="NCBI Taxonomy" id="224308"/>
    <lineage>
        <taxon>Bacteria</taxon>
        <taxon>Bacillati</taxon>
        <taxon>Bacillota</taxon>
        <taxon>Bacilli</taxon>
        <taxon>Bacillales</taxon>
        <taxon>Bacillaceae</taxon>
        <taxon>Bacillus</taxon>
    </lineage>
</organism>
<dbReference type="EMBL" id="CP052842">
    <property type="protein sequence ID" value="QJP88759.1"/>
    <property type="molecule type" value="Genomic_DNA"/>
</dbReference>
<evidence type="ECO:0000313" key="1">
    <source>
        <dbReference type="EMBL" id="QJP88759.1"/>
    </source>
</evidence>
<proteinExistence type="predicted"/>
<dbReference type="OrthoDB" id="2894457at2"/>
<sequence>MKCIQIEMSFTDEYGQVTRLNKTYKPSIIEEHKGEIPRLLLDDFKRFLSSLGFNEKQVSRIVTED</sequence>
<reference evidence="1" key="1">
    <citation type="submission" date="2020-04" db="EMBL/GenBank/DDBJ databases">
        <title>Phage recombination drives evolution of spore-forming Bacilli.</title>
        <authorList>
            <person name="Dragos A."/>
            <person name="Kovacs A.T."/>
        </authorList>
    </citation>
    <scope>NUCLEOTIDE SEQUENCE</scope>
    <source>
        <strain evidence="1">168</strain>
    </source>
</reference>
<dbReference type="KEGG" id="bsu:BSU20310"/>
<gene>
    <name evidence="1" type="ORF">HIR78_12335</name>
</gene>
<dbReference type="SMR" id="A0A6M4JJJ9"/>
<dbReference type="RefSeq" id="WP_009967473.1">
    <property type="nucleotide sequence ID" value="NC_000964.3"/>
</dbReference>